<name>A0A9I9EHJ8_CUCME</name>
<protein>
    <submittedName>
        <fullName evidence="1">Uncharacterized protein</fullName>
    </submittedName>
</protein>
<organism evidence="1">
    <name type="scientific">Cucumis melo</name>
    <name type="common">Muskmelon</name>
    <dbReference type="NCBI Taxonomy" id="3656"/>
    <lineage>
        <taxon>Eukaryota</taxon>
        <taxon>Viridiplantae</taxon>
        <taxon>Streptophyta</taxon>
        <taxon>Embryophyta</taxon>
        <taxon>Tracheophyta</taxon>
        <taxon>Spermatophyta</taxon>
        <taxon>Magnoliopsida</taxon>
        <taxon>eudicotyledons</taxon>
        <taxon>Gunneridae</taxon>
        <taxon>Pentapetalae</taxon>
        <taxon>rosids</taxon>
        <taxon>fabids</taxon>
        <taxon>Cucurbitales</taxon>
        <taxon>Cucurbitaceae</taxon>
        <taxon>Benincaseae</taxon>
        <taxon>Cucumis</taxon>
    </lineage>
</organism>
<dbReference type="AlphaFoldDB" id="A0A9I9EHJ8"/>
<evidence type="ECO:0000313" key="1">
    <source>
        <dbReference type="EnsemblPlants" id="MELO3C033504.2.1"/>
    </source>
</evidence>
<dbReference type="EnsemblPlants" id="MELO3C033504.2.1">
    <property type="protein sequence ID" value="MELO3C033504.2.1"/>
    <property type="gene ID" value="MELO3C033504.2"/>
</dbReference>
<reference evidence="1" key="1">
    <citation type="submission" date="2023-03" db="UniProtKB">
        <authorList>
            <consortium name="EnsemblPlants"/>
        </authorList>
    </citation>
    <scope>IDENTIFICATION</scope>
</reference>
<accession>A0A9I9EHJ8</accession>
<sequence length="97" mass="11532">MVRRSERCLESRMKNIKSNKDEPIVIDDNIKEEVRNEEPIEYQPLQTMYPKDDEEELRGLTGTQIVVYQDQKFEKTNVVFETPEAKMLKDTKKNNPK</sequence>
<dbReference type="Gramene" id="MELO3C033504.2.1">
    <property type="protein sequence ID" value="MELO3C033504.2.1"/>
    <property type="gene ID" value="MELO3C033504.2"/>
</dbReference>
<proteinExistence type="predicted"/>